<keyword evidence="2" id="KW-1185">Reference proteome</keyword>
<sequence length="38" mass="4494">MIHKDPFDRILIAQARRERLILITDDKVIKNYEVDVVG</sequence>
<dbReference type="EMBL" id="CP061799">
    <property type="protein sequence ID" value="QTA81446.1"/>
    <property type="molecule type" value="Genomic_DNA"/>
</dbReference>
<name>A0A975GHH0_9BACT</name>
<dbReference type="InterPro" id="IPR029060">
    <property type="entry name" value="PIN-like_dom_sf"/>
</dbReference>
<organism evidence="1 2">
    <name type="scientific">Desulfonema limicola</name>
    <dbReference type="NCBI Taxonomy" id="45656"/>
    <lineage>
        <taxon>Bacteria</taxon>
        <taxon>Pseudomonadati</taxon>
        <taxon>Thermodesulfobacteriota</taxon>
        <taxon>Desulfobacteria</taxon>
        <taxon>Desulfobacterales</taxon>
        <taxon>Desulfococcaceae</taxon>
        <taxon>Desulfonema</taxon>
    </lineage>
</organism>
<proteinExistence type="predicted"/>
<evidence type="ECO:0000313" key="1">
    <source>
        <dbReference type="EMBL" id="QTA81446.1"/>
    </source>
</evidence>
<dbReference type="Proteomes" id="UP000663720">
    <property type="component" value="Chromosome"/>
</dbReference>
<accession>A0A975GHH0</accession>
<dbReference type="SUPFAM" id="SSF88723">
    <property type="entry name" value="PIN domain-like"/>
    <property type="match status" value="1"/>
</dbReference>
<evidence type="ECO:0008006" key="3">
    <source>
        <dbReference type="Google" id="ProtNLM"/>
    </source>
</evidence>
<evidence type="ECO:0000313" key="2">
    <source>
        <dbReference type="Proteomes" id="UP000663720"/>
    </source>
</evidence>
<dbReference type="AlphaFoldDB" id="A0A975GHH0"/>
<reference evidence="1" key="1">
    <citation type="journal article" date="2021" name="Microb. Physiol.">
        <title>Proteogenomic Insights into the Physiology of Marine, Sulfate-Reducing, Filamentous Desulfonema limicola and Desulfonema magnum.</title>
        <authorList>
            <person name="Schnaars V."/>
            <person name="Wohlbrand L."/>
            <person name="Scheve S."/>
            <person name="Hinrichs C."/>
            <person name="Reinhardt R."/>
            <person name="Rabus R."/>
        </authorList>
    </citation>
    <scope>NUCLEOTIDE SEQUENCE</scope>
    <source>
        <strain evidence="1">5ac10</strain>
    </source>
</reference>
<gene>
    <name evidence="1" type="ORF">dnl_37810</name>
</gene>
<protein>
    <recommendedName>
        <fullName evidence="3">PilT protein domain protein</fullName>
    </recommendedName>
</protein>
<dbReference type="KEGG" id="dli:dnl_37810"/>